<gene>
    <name evidence="2" type="primary">94</name>
    <name evidence="2" type="ORF">SEA_GILSON_94</name>
</gene>
<dbReference type="GO" id="GO:0004519">
    <property type="term" value="F:endonuclease activity"/>
    <property type="evidence" value="ECO:0007669"/>
    <property type="project" value="UniProtKB-KW"/>
</dbReference>
<keyword evidence="2" id="KW-0540">Nuclease</keyword>
<keyword evidence="3" id="KW-1185">Reference proteome</keyword>
<proteinExistence type="predicted"/>
<dbReference type="RefSeq" id="YP_009842555.1">
    <property type="nucleotide sequence ID" value="NC_048742.1"/>
</dbReference>
<organism evidence="2 3">
    <name type="scientific">Streptomyces phage Gilson</name>
    <dbReference type="NCBI Taxonomy" id="2488789"/>
    <lineage>
        <taxon>Viruses</taxon>
        <taxon>Duplodnaviria</taxon>
        <taxon>Heunggongvirae</taxon>
        <taxon>Uroviricota</taxon>
        <taxon>Caudoviricetes</taxon>
        <taxon>Stanwilliamsviridae</taxon>
        <taxon>Loccivirinae</taxon>
        <taxon>Gilsonvirus</taxon>
        <taxon>Gilsonvirus gilson</taxon>
    </lineage>
</organism>
<evidence type="ECO:0000256" key="1">
    <source>
        <dbReference type="SAM" id="MobiDB-lite"/>
    </source>
</evidence>
<feature type="region of interest" description="Disordered" evidence="1">
    <location>
        <begin position="75"/>
        <end position="95"/>
    </location>
</feature>
<accession>A0A3Q9R4T0</accession>
<dbReference type="Gene3D" id="1.10.30.50">
    <property type="match status" value="1"/>
</dbReference>
<dbReference type="KEGG" id="vg:55612785"/>
<dbReference type="EMBL" id="MK061412">
    <property type="protein sequence ID" value="AZU97170.1"/>
    <property type="molecule type" value="Genomic_DNA"/>
</dbReference>
<sequence length="173" mass="19747">MNDIMTREDLILAIEARDGLDCFLCKKPFSKDINSEWHEVTIDHWYPQSVAYAEGWTYEQVNDLSNLRKAHRPCNTQKSDIVPNPDGTLPERPKKDRTIRVPRPVSCDTCMNGRILLLGEFCPDCNSGPQPAAFPKTLQKRPKECDHSKFHCWMCVIGHIPRKSAIQAIIIGD</sequence>
<protein>
    <submittedName>
        <fullName evidence="2">HNH endonuclease</fullName>
    </submittedName>
</protein>
<evidence type="ECO:0000313" key="2">
    <source>
        <dbReference type="EMBL" id="AZU97170.1"/>
    </source>
</evidence>
<keyword evidence="2" id="KW-0255">Endonuclease</keyword>
<dbReference type="Proteomes" id="UP000284334">
    <property type="component" value="Segment"/>
</dbReference>
<evidence type="ECO:0000313" key="3">
    <source>
        <dbReference type="Proteomes" id="UP000284334"/>
    </source>
</evidence>
<keyword evidence="2" id="KW-0378">Hydrolase</keyword>
<dbReference type="GeneID" id="55612785"/>
<name>A0A3Q9R4T0_9CAUD</name>
<reference evidence="2 3" key="1">
    <citation type="submission" date="2018-10" db="EMBL/GenBank/DDBJ databases">
        <authorList>
            <person name="Soria N.A."/>
            <person name="Batley M.G."/>
            <person name="Hanafy A."/>
            <person name="Singh N."/>
            <person name="Shaffer C.D."/>
            <person name="Weston-Hafer K.A."/>
            <person name="Russell D.A."/>
            <person name="Pope W.H."/>
            <person name="Jacobs-Sera D."/>
            <person name="Hendrix R.W."/>
            <person name="Hatfull G.F."/>
        </authorList>
    </citation>
    <scope>NUCLEOTIDE SEQUENCE [LARGE SCALE GENOMIC DNA]</scope>
</reference>